<keyword evidence="2" id="KW-0732">Signal</keyword>
<name>A0ABS5QCK7_9PROT</name>
<dbReference type="CDD" id="cd07012">
    <property type="entry name" value="PBP2_Bug_TTT"/>
    <property type="match status" value="1"/>
</dbReference>
<feature type="chain" id="PRO_5045089382" evidence="2">
    <location>
        <begin position="26"/>
        <end position="332"/>
    </location>
</feature>
<sequence>MIATSRRRLLLGGLSAPLLAAPALAQGWQPSRPVRIIVPIAPGGANDMIARLIGERLSPILGQPVIIENRPGAGGNIGAQATLQAEKDGLTWLFTSANVLTANTFLYGSRMPFVPLRDFAPVSRVGVGTLLWVVNSQRSWRTFQEQIDFAKQNPSRVTMGSSGTGAISHLFFEKVKRETGADMVHVPYRGGGPAIQDLIAGNIDMMFDAIPALMPHVREGRFRPLAVGSAKRIDYVPELASVPGMDELLPGKGVDALNWWSFVCATGTPAPAIAGMHAALLRALSQEELKQRLLGLTVLPMVDETPEAFGAFWRSQMPVWQQLVEVSGATAE</sequence>
<dbReference type="InterPro" id="IPR042100">
    <property type="entry name" value="Bug_dom1"/>
</dbReference>
<evidence type="ECO:0000313" key="4">
    <source>
        <dbReference type="Proteomes" id="UP000766336"/>
    </source>
</evidence>
<dbReference type="RefSeq" id="WP_213670102.1">
    <property type="nucleotide sequence ID" value="NZ_JAHCDA010000002.1"/>
</dbReference>
<proteinExistence type="inferred from homology"/>
<accession>A0ABS5QCK7</accession>
<dbReference type="InterPro" id="IPR005064">
    <property type="entry name" value="BUG"/>
</dbReference>
<protein>
    <submittedName>
        <fullName evidence="3">Tripartite tricarboxylate transporter substrate binding protein</fullName>
    </submittedName>
</protein>
<evidence type="ECO:0000313" key="3">
    <source>
        <dbReference type="EMBL" id="MBS7811422.1"/>
    </source>
</evidence>
<gene>
    <name evidence="3" type="ORF">KHU32_10765</name>
</gene>
<comment type="caution">
    <text evidence="3">The sequence shown here is derived from an EMBL/GenBank/DDBJ whole genome shotgun (WGS) entry which is preliminary data.</text>
</comment>
<dbReference type="PIRSF" id="PIRSF017082">
    <property type="entry name" value="YflP"/>
    <property type="match status" value="1"/>
</dbReference>
<dbReference type="SUPFAM" id="SSF53850">
    <property type="entry name" value="Periplasmic binding protein-like II"/>
    <property type="match status" value="1"/>
</dbReference>
<dbReference type="Gene3D" id="3.40.190.150">
    <property type="entry name" value="Bordetella uptake gene, domain 1"/>
    <property type="match status" value="1"/>
</dbReference>
<reference evidence="3 4" key="1">
    <citation type="submission" date="2021-05" db="EMBL/GenBank/DDBJ databases">
        <title>Roseococcus sp. XZZS9, whole genome shotgun sequencing project.</title>
        <authorList>
            <person name="Zhao G."/>
            <person name="Shen L."/>
        </authorList>
    </citation>
    <scope>NUCLEOTIDE SEQUENCE [LARGE SCALE GENOMIC DNA]</scope>
    <source>
        <strain evidence="3 4">XZZS9</strain>
    </source>
</reference>
<dbReference type="EMBL" id="JAHCDA010000002">
    <property type="protein sequence ID" value="MBS7811422.1"/>
    <property type="molecule type" value="Genomic_DNA"/>
</dbReference>
<evidence type="ECO:0000256" key="1">
    <source>
        <dbReference type="ARBA" id="ARBA00006987"/>
    </source>
</evidence>
<dbReference type="PANTHER" id="PTHR42928">
    <property type="entry name" value="TRICARBOXYLATE-BINDING PROTEIN"/>
    <property type="match status" value="1"/>
</dbReference>
<keyword evidence="4" id="KW-1185">Reference proteome</keyword>
<comment type="similarity">
    <text evidence="1">Belongs to the UPF0065 (bug) family.</text>
</comment>
<organism evidence="3 4">
    <name type="scientific">Roseococcus pinisoli</name>
    <dbReference type="NCBI Taxonomy" id="2835040"/>
    <lineage>
        <taxon>Bacteria</taxon>
        <taxon>Pseudomonadati</taxon>
        <taxon>Pseudomonadota</taxon>
        <taxon>Alphaproteobacteria</taxon>
        <taxon>Acetobacterales</taxon>
        <taxon>Roseomonadaceae</taxon>
        <taxon>Roseococcus</taxon>
    </lineage>
</organism>
<dbReference type="Proteomes" id="UP000766336">
    <property type="component" value="Unassembled WGS sequence"/>
</dbReference>
<feature type="signal peptide" evidence="2">
    <location>
        <begin position="1"/>
        <end position="25"/>
    </location>
</feature>
<evidence type="ECO:0000256" key="2">
    <source>
        <dbReference type="SAM" id="SignalP"/>
    </source>
</evidence>
<dbReference type="Gene3D" id="3.40.190.10">
    <property type="entry name" value="Periplasmic binding protein-like II"/>
    <property type="match status" value="1"/>
</dbReference>
<dbReference type="Pfam" id="PF03401">
    <property type="entry name" value="TctC"/>
    <property type="match status" value="1"/>
</dbReference>
<dbReference type="PANTHER" id="PTHR42928:SF5">
    <property type="entry name" value="BLR1237 PROTEIN"/>
    <property type="match status" value="1"/>
</dbReference>